<feature type="domain" description="Gp5/Type VI secretion system Vgr C-terminal trimerisation" evidence="5">
    <location>
        <begin position="473"/>
        <end position="582"/>
    </location>
</feature>
<evidence type="ECO:0000313" key="7">
    <source>
        <dbReference type="Proteomes" id="UP000448038"/>
    </source>
</evidence>
<name>A0A844P4H2_ALIFS</name>
<evidence type="ECO:0000256" key="3">
    <source>
        <dbReference type="ARBA" id="ARBA00022525"/>
    </source>
</evidence>
<dbReference type="InterPro" id="IPR006531">
    <property type="entry name" value="Gp5/Vgr_OB"/>
</dbReference>
<protein>
    <submittedName>
        <fullName evidence="6">Type VI secretion system tip protein VgrG</fullName>
    </submittedName>
</protein>
<evidence type="ECO:0000259" key="5">
    <source>
        <dbReference type="Pfam" id="PF22178"/>
    </source>
</evidence>
<dbReference type="RefSeq" id="WP_155656145.1">
    <property type="nucleotide sequence ID" value="NZ_WOBN01000021.1"/>
</dbReference>
<dbReference type="SUPFAM" id="SSF69255">
    <property type="entry name" value="gp5 N-terminal domain-like"/>
    <property type="match status" value="1"/>
</dbReference>
<dbReference type="SUPFAM" id="SSF69349">
    <property type="entry name" value="Phage fibre proteins"/>
    <property type="match status" value="1"/>
</dbReference>
<dbReference type="Pfam" id="PF22178">
    <property type="entry name" value="Gp5_trimer_C"/>
    <property type="match status" value="1"/>
</dbReference>
<dbReference type="Pfam" id="PF04717">
    <property type="entry name" value="Phage_base_V"/>
    <property type="match status" value="1"/>
</dbReference>
<evidence type="ECO:0000256" key="2">
    <source>
        <dbReference type="ARBA" id="ARBA00005558"/>
    </source>
</evidence>
<comment type="subcellular location">
    <subcellularLocation>
        <location evidence="1">Secreted</location>
    </subcellularLocation>
</comment>
<dbReference type="PANTHER" id="PTHR32305:SF15">
    <property type="entry name" value="PROTEIN RHSA-RELATED"/>
    <property type="match status" value="1"/>
</dbReference>
<evidence type="ECO:0000256" key="1">
    <source>
        <dbReference type="ARBA" id="ARBA00004613"/>
    </source>
</evidence>
<dbReference type="Proteomes" id="UP000448038">
    <property type="component" value="Unassembled WGS sequence"/>
</dbReference>
<dbReference type="Pfam" id="PF05954">
    <property type="entry name" value="Phage_GPD"/>
    <property type="match status" value="1"/>
</dbReference>
<dbReference type="Gene3D" id="4.10.220.110">
    <property type="match status" value="1"/>
</dbReference>
<dbReference type="EMBL" id="WOBN01000021">
    <property type="protein sequence ID" value="MUK50230.1"/>
    <property type="molecule type" value="Genomic_DNA"/>
</dbReference>
<feature type="domain" description="Gp5/Type VI secretion system Vgr protein OB-fold" evidence="4">
    <location>
        <begin position="384"/>
        <end position="455"/>
    </location>
</feature>
<proteinExistence type="inferred from homology"/>
<dbReference type="NCBIfam" id="TIGR03361">
    <property type="entry name" value="VI_Rhs_Vgr"/>
    <property type="match status" value="1"/>
</dbReference>
<comment type="caution">
    <text evidence="6">The sequence shown here is derived from an EMBL/GenBank/DDBJ whole genome shotgun (WGS) entry which is preliminary data.</text>
</comment>
<dbReference type="GO" id="GO:0005576">
    <property type="term" value="C:extracellular region"/>
    <property type="evidence" value="ECO:0007669"/>
    <property type="project" value="UniProtKB-SubCell"/>
</dbReference>
<dbReference type="PANTHER" id="PTHR32305">
    <property type="match status" value="1"/>
</dbReference>
<dbReference type="InterPro" id="IPR006533">
    <property type="entry name" value="T6SS_Vgr_RhsGE"/>
</dbReference>
<keyword evidence="3" id="KW-0964">Secreted</keyword>
<evidence type="ECO:0000313" key="6">
    <source>
        <dbReference type="EMBL" id="MUK50230.1"/>
    </source>
</evidence>
<dbReference type="InterPro" id="IPR017847">
    <property type="entry name" value="T6SS_RhsGE_Vgr_subset"/>
</dbReference>
<sequence length="771" mass="86984">MSRELEFKFEVLGTHHEFRVESFNVVEEVSEPFKMTLSLLSLDPDIEFDALSRKPAVLTIVGQGISAGRLFHGVVNEVRYLGVGRRFSRYQITLVPQLWFLTQRQDCRIFQDKSIVDILTEVLDGASVTDYRFELFNTYPNQEYLLQYRETDSHFVQRLLAEHGLWYYFEHSASNHTMVIVDKNDAIPELISSPLNASYIGPLVYQSDGGGNADREHIFELSAYNCVRTGHITQTDYNYEQPRIPQQVQQQGMLDTDLVVFDYPGRYENTHQGQQHTNYLLADNQVENHQIEASSNIMRLIAGYSFDLSKHPRSAINRDYTLLSVTHSGYNPQAYEEEASESPASYQNQFICIPRDVEYKAQKLAAPVIDGPQTAVVVGPVGEEIYTDPMGRIKVQFHWDRYGNNNELSGCWLRVSQSMAAPTWGAVYLPRIGHEVVVTFLEGDPDRPLVTGAVYNGLNTPPYALPENKTKTVFRTQTHKGDGYNEMSFEDEANQEQVYFHAQKDMKTDVLNNRFRTIGNDEELAVGRNQENEIRKDRKETIEGHKTSITNQTFTETVEQDVNIKYNANIEKSVAVEQKLEINGNRNSTVGKNDELTVEGEQSTVIMGARTSDIGSDDVLNVGSNFTVEVGNNASIKSDGDHTIISADEIKVQSGYSGLIMKKNGSIHLYGSDITIDGQSSVKAQGSKVSINPNAAASQQVKMEPFEEIMRFNQKVVLQDDASGLPHAFKNYKLVFEDGKVVEGVTNAKGETSLINSKDLEQAFDIFWREL</sequence>
<dbReference type="NCBIfam" id="TIGR01646">
    <property type="entry name" value="vgr_GE"/>
    <property type="match status" value="1"/>
</dbReference>
<dbReference type="Gene3D" id="2.30.110.50">
    <property type="match status" value="1"/>
</dbReference>
<dbReference type="InterPro" id="IPR054030">
    <property type="entry name" value="Gp5_Vgr_C"/>
</dbReference>
<gene>
    <name evidence="6" type="primary">tssI</name>
    <name evidence="6" type="ORF">GNP88_13745</name>
</gene>
<dbReference type="InterPro" id="IPR037026">
    <property type="entry name" value="Vgr_OB-fold_dom_sf"/>
</dbReference>
<accession>A0A844P4H2</accession>
<evidence type="ECO:0000259" key="4">
    <source>
        <dbReference type="Pfam" id="PF04717"/>
    </source>
</evidence>
<dbReference type="Gene3D" id="2.40.50.230">
    <property type="entry name" value="Gp5 N-terminal domain"/>
    <property type="match status" value="1"/>
</dbReference>
<dbReference type="InterPro" id="IPR050708">
    <property type="entry name" value="T6SS_VgrG/RHS"/>
</dbReference>
<dbReference type="SUPFAM" id="SSF69279">
    <property type="entry name" value="Phage tail proteins"/>
    <property type="match status" value="2"/>
</dbReference>
<dbReference type="Gene3D" id="3.55.50.10">
    <property type="entry name" value="Baseplate protein-like domains"/>
    <property type="match status" value="1"/>
</dbReference>
<organism evidence="6 7">
    <name type="scientific">Aliivibrio fischeri</name>
    <name type="common">Vibrio fischeri</name>
    <dbReference type="NCBI Taxonomy" id="668"/>
    <lineage>
        <taxon>Bacteria</taxon>
        <taxon>Pseudomonadati</taxon>
        <taxon>Pseudomonadota</taxon>
        <taxon>Gammaproteobacteria</taxon>
        <taxon>Vibrionales</taxon>
        <taxon>Vibrionaceae</taxon>
        <taxon>Aliivibrio</taxon>
    </lineage>
</organism>
<dbReference type="AlphaFoldDB" id="A0A844P4H2"/>
<reference evidence="6 7" key="1">
    <citation type="submission" date="2019-11" db="EMBL/GenBank/DDBJ databases">
        <title>Using colonization assays and comparative genomics to discover symbiosis behaviors and factors in Vibrio fischeri.</title>
        <authorList>
            <person name="Bongrand C."/>
            <person name="Moriano-Gutierrez S."/>
            <person name="Arevalo P."/>
            <person name="Mcfall-Ngai M."/>
            <person name="Visick K."/>
            <person name="Polz M.F."/>
            <person name="Ruby E.G."/>
        </authorList>
    </citation>
    <scope>NUCLEOTIDE SEQUENCE [LARGE SCALE GENOMIC DNA]</scope>
    <source>
        <strain evidence="7">emors.4.1</strain>
    </source>
</reference>
<comment type="similarity">
    <text evidence="2">Belongs to the VgrG protein family.</text>
</comment>